<dbReference type="InterPro" id="IPR027417">
    <property type="entry name" value="P-loop_NTPase"/>
</dbReference>
<dbReference type="GO" id="GO:0009236">
    <property type="term" value="P:cobalamin biosynthetic process"/>
    <property type="evidence" value="ECO:0007669"/>
    <property type="project" value="UniProtKB-UniPathway"/>
</dbReference>
<accession>M6WD67</accession>
<dbReference type="Proteomes" id="UP000012159">
    <property type="component" value="Unassembled WGS sequence"/>
</dbReference>
<evidence type="ECO:0000313" key="1">
    <source>
        <dbReference type="EMBL" id="EMO63144.1"/>
    </source>
</evidence>
<comment type="caution">
    <text evidence="1">The sequence shown here is derived from an EMBL/GenBank/DDBJ whole genome shotgun (WGS) entry which is preliminary data.</text>
</comment>
<protein>
    <submittedName>
        <fullName evidence="1">Adenosylcobinamide kinase/adenosylcobinamidephosphate guanylyltransferase domain protein</fullName>
    </submittedName>
</protein>
<dbReference type="GO" id="GO:0016301">
    <property type="term" value="F:kinase activity"/>
    <property type="evidence" value="ECO:0007669"/>
    <property type="project" value="UniProtKB-KW"/>
</dbReference>
<evidence type="ECO:0000313" key="2">
    <source>
        <dbReference type="Proteomes" id="UP000012159"/>
    </source>
</evidence>
<reference evidence="1 2" key="1">
    <citation type="submission" date="2013-01" db="EMBL/GenBank/DDBJ databases">
        <authorList>
            <person name="Harkins D.M."/>
            <person name="Durkin A.S."/>
            <person name="Brinkac L.M."/>
            <person name="Haft D.H."/>
            <person name="Selengut J.D."/>
            <person name="Sanka R."/>
            <person name="DePew J."/>
            <person name="Purushe J."/>
            <person name="Picardeau M."/>
            <person name="Werts C."/>
            <person name="Goarant C."/>
            <person name="Vinetz J.M."/>
            <person name="Sutton G.G."/>
            <person name="Nierman W.C."/>
            <person name="Fouts D.E."/>
        </authorList>
    </citation>
    <scope>NUCLEOTIDE SEQUENCE [LARGE SCALE GENOMIC DNA]</scope>
    <source>
        <strain evidence="1 2">200901868</strain>
    </source>
</reference>
<name>M6WD67_LEPBO</name>
<gene>
    <name evidence="1" type="ORF">LEP1GSC133_3432</name>
</gene>
<dbReference type="STRING" id="1192866.LEP1GSC133_3432"/>
<dbReference type="SUPFAM" id="SSF52540">
    <property type="entry name" value="P-loop containing nucleoside triphosphate hydrolases"/>
    <property type="match status" value="1"/>
</dbReference>
<proteinExistence type="predicted"/>
<organism evidence="1 2">
    <name type="scientific">Leptospira borgpetersenii serovar Pomona str. 200901868</name>
    <dbReference type="NCBI Taxonomy" id="1192866"/>
    <lineage>
        <taxon>Bacteria</taxon>
        <taxon>Pseudomonadati</taxon>
        <taxon>Spirochaetota</taxon>
        <taxon>Spirochaetia</taxon>
        <taxon>Leptospirales</taxon>
        <taxon>Leptospiraceae</taxon>
        <taxon>Leptospira</taxon>
    </lineage>
</organism>
<dbReference type="GO" id="GO:0016779">
    <property type="term" value="F:nucleotidyltransferase activity"/>
    <property type="evidence" value="ECO:0007669"/>
    <property type="project" value="UniProtKB-KW"/>
</dbReference>
<dbReference type="UniPathway" id="UPA00148">
    <property type="reaction ID" value="UER00236"/>
</dbReference>
<keyword evidence="1" id="KW-0808">Transferase</keyword>
<dbReference type="EMBL" id="AKWF02000063">
    <property type="protein sequence ID" value="EMO63144.1"/>
    <property type="molecule type" value="Genomic_DNA"/>
</dbReference>
<keyword evidence="1" id="KW-0548">Nucleotidyltransferase</keyword>
<sequence length="47" mass="5065">MADITLITGGCRSGKSGLALKLANEIKGKNTLSRPVPLLTRRRIKES</sequence>
<keyword evidence="1" id="KW-0418">Kinase</keyword>
<dbReference type="AlphaFoldDB" id="M6WD67"/>